<dbReference type="NCBIfam" id="NF002172">
    <property type="entry name" value="PRK01018.1"/>
    <property type="match status" value="1"/>
</dbReference>
<reference evidence="9" key="1">
    <citation type="submission" date="2011-03" db="EMBL/GenBank/DDBJ databases">
        <title>Version 3 of the genome sequence of Otolemur garnettii (Bushbaby).</title>
        <authorList>
            <consortium name="The Broad Institute Genome Sequencing Platform"/>
            <person name="Di Palma F."/>
            <person name="Johnson J."/>
            <person name="Lander E.S."/>
            <person name="Lindblad-Toh K."/>
            <person name="Jaffe D.B."/>
            <person name="Gnerre S."/>
            <person name="MacCallum I."/>
            <person name="Przybylski D."/>
            <person name="Ribeiro F.J."/>
            <person name="Burton J.N."/>
            <person name="Walker B.J."/>
            <person name="Sharpe T."/>
            <person name="Hall G."/>
        </authorList>
    </citation>
    <scope>NUCLEOTIDE SEQUENCE [LARGE SCALE GENOMIC DNA]</scope>
</reference>
<dbReference type="OMA" id="EYCAMLA"/>
<comment type="function">
    <text evidence="4">Component of the large ribosomal subunit. The ribosome is a large ribonucleoprotein complex responsible for the synthesis of proteins in the cell.</text>
</comment>
<accession>H0XX62</accession>
<protein>
    <recommendedName>
        <fullName evidence="5">Large ribosomal subunit protein eL30</fullName>
    </recommendedName>
    <alternativeName>
        <fullName evidence="6">60S ribosomal protein L30</fullName>
    </alternativeName>
</protein>
<evidence type="ECO:0000256" key="1">
    <source>
        <dbReference type="ARBA" id="ARBA00007326"/>
    </source>
</evidence>
<reference evidence="8" key="3">
    <citation type="submission" date="2025-09" db="UniProtKB">
        <authorList>
            <consortium name="Ensembl"/>
        </authorList>
    </citation>
    <scope>IDENTIFICATION</scope>
</reference>
<evidence type="ECO:0000259" key="7">
    <source>
        <dbReference type="Pfam" id="PF01248"/>
    </source>
</evidence>
<dbReference type="InterPro" id="IPR029064">
    <property type="entry name" value="Ribosomal_eL30-like_sf"/>
</dbReference>
<dbReference type="SUPFAM" id="SSF55315">
    <property type="entry name" value="L30e-like"/>
    <property type="match status" value="1"/>
</dbReference>
<dbReference type="GO" id="GO:1990904">
    <property type="term" value="C:ribonucleoprotein complex"/>
    <property type="evidence" value="ECO:0007669"/>
    <property type="project" value="UniProtKB-KW"/>
</dbReference>
<evidence type="ECO:0000313" key="8">
    <source>
        <dbReference type="Ensembl" id="ENSOGAP00000020705.1"/>
    </source>
</evidence>
<dbReference type="HOGENOM" id="CLU_130502_0_1_1"/>
<dbReference type="GeneTree" id="ENSGT00390000012138"/>
<evidence type="ECO:0000313" key="9">
    <source>
        <dbReference type="Proteomes" id="UP000005225"/>
    </source>
</evidence>
<sequence>MVVTKKMKRLLESINQRLQLIMKSGKYVLGDKQTLKMIREGKAKLAILANNCPASRKTEIESHAILAQTGVLHYIVNNIELGIACGKCYWVCTLIITDPGDAGIIRSMTQQTSEN</sequence>
<dbReference type="GO" id="GO:0005840">
    <property type="term" value="C:ribosome"/>
    <property type="evidence" value="ECO:0007669"/>
    <property type="project" value="UniProtKB-KW"/>
</dbReference>
<dbReference type="AlphaFoldDB" id="H0XX62"/>
<keyword evidence="2" id="KW-0689">Ribosomal protein</keyword>
<dbReference type="PANTHER" id="PTHR11449">
    <property type="entry name" value="RIBOSOMAL PROTEIN L30"/>
    <property type="match status" value="1"/>
</dbReference>
<evidence type="ECO:0000256" key="3">
    <source>
        <dbReference type="ARBA" id="ARBA00023274"/>
    </source>
</evidence>
<dbReference type="Proteomes" id="UP000005225">
    <property type="component" value="Unassembled WGS sequence"/>
</dbReference>
<dbReference type="InParanoid" id="H0XX62"/>
<dbReference type="GO" id="GO:0003723">
    <property type="term" value="F:RNA binding"/>
    <property type="evidence" value="ECO:0007669"/>
    <property type="project" value="InterPro"/>
</dbReference>
<dbReference type="FunFam" id="3.30.1330.30:FF:000001">
    <property type="entry name" value="60S ribosomal protein L30"/>
    <property type="match status" value="1"/>
</dbReference>
<proteinExistence type="inferred from homology"/>
<reference evidence="8" key="2">
    <citation type="submission" date="2025-08" db="UniProtKB">
        <authorList>
            <consortium name="Ensembl"/>
        </authorList>
    </citation>
    <scope>IDENTIFICATION</scope>
</reference>
<comment type="similarity">
    <text evidence="1">Belongs to the eukaryotic ribosomal protein eL30 family.</text>
</comment>
<evidence type="ECO:0000256" key="6">
    <source>
        <dbReference type="ARBA" id="ARBA00035336"/>
    </source>
</evidence>
<keyword evidence="9" id="KW-1185">Reference proteome</keyword>
<feature type="domain" description="Ribosomal protein eL8/eL30/eS12/Gadd45" evidence="7">
    <location>
        <begin position="13"/>
        <end position="104"/>
    </location>
</feature>
<evidence type="ECO:0000256" key="2">
    <source>
        <dbReference type="ARBA" id="ARBA00022980"/>
    </source>
</evidence>
<name>H0XX62_OTOGA</name>
<dbReference type="STRING" id="30611.ENSOGAP00000020705"/>
<evidence type="ECO:0000256" key="4">
    <source>
        <dbReference type="ARBA" id="ARBA00034092"/>
    </source>
</evidence>
<keyword evidence="3" id="KW-0687">Ribonucleoprotein</keyword>
<dbReference type="eggNOG" id="KOG2988">
    <property type="taxonomic scope" value="Eukaryota"/>
</dbReference>
<dbReference type="Ensembl" id="ENSOGAT00000031301.1">
    <property type="protein sequence ID" value="ENSOGAP00000020705.1"/>
    <property type="gene ID" value="ENSOGAG00000031760.1"/>
</dbReference>
<evidence type="ECO:0000256" key="5">
    <source>
        <dbReference type="ARBA" id="ARBA00035231"/>
    </source>
</evidence>
<dbReference type="EMBL" id="AAQR03012988">
    <property type="status" value="NOT_ANNOTATED_CDS"/>
    <property type="molecule type" value="Genomic_DNA"/>
</dbReference>
<dbReference type="Pfam" id="PF01248">
    <property type="entry name" value="Ribosomal_L7Ae"/>
    <property type="match status" value="1"/>
</dbReference>
<dbReference type="InterPro" id="IPR039109">
    <property type="entry name" value="Ribosomal_eL30-like"/>
</dbReference>
<organism evidence="8 9">
    <name type="scientific">Otolemur garnettii</name>
    <name type="common">Small-eared galago</name>
    <name type="synonym">Garnett's greater bushbaby</name>
    <dbReference type="NCBI Taxonomy" id="30611"/>
    <lineage>
        <taxon>Eukaryota</taxon>
        <taxon>Metazoa</taxon>
        <taxon>Chordata</taxon>
        <taxon>Craniata</taxon>
        <taxon>Vertebrata</taxon>
        <taxon>Euteleostomi</taxon>
        <taxon>Mammalia</taxon>
        <taxon>Eutheria</taxon>
        <taxon>Euarchontoglires</taxon>
        <taxon>Primates</taxon>
        <taxon>Strepsirrhini</taxon>
        <taxon>Lorisiformes</taxon>
        <taxon>Galagidae</taxon>
        <taxon>Otolemur</taxon>
    </lineage>
</organism>
<dbReference type="Gene3D" id="3.30.1330.30">
    <property type="match status" value="1"/>
</dbReference>
<dbReference type="InterPro" id="IPR004038">
    <property type="entry name" value="Ribosomal_eL8/eL30/eS12/Gad45"/>
</dbReference>